<sequence length="152" mass="17827">MFRCQNRDYKGRCHTNLATDLFLSQPTAHSHVPNPDHRPISPLVYGLLIRKSATDYNKFFKQILAEYDFDPDLILTDFEVGTIRSVKTMLLNVLHKVAKLANKIHREQSKFEVDIAQVRQGHEPKPKKASYRKRDNRIKRLVNTYDTNYLDE</sequence>
<accession>A0A815B8I5</accession>
<comment type="caution">
    <text evidence="2">The sequence shown here is derived from an EMBL/GenBank/DDBJ whole genome shotgun (WGS) entry which is preliminary data.</text>
</comment>
<keyword evidence="5" id="KW-1185">Reference proteome</keyword>
<organism evidence="2 5">
    <name type="scientific">Didymodactylos carnosus</name>
    <dbReference type="NCBI Taxonomy" id="1234261"/>
    <lineage>
        <taxon>Eukaryota</taxon>
        <taxon>Metazoa</taxon>
        <taxon>Spiralia</taxon>
        <taxon>Gnathifera</taxon>
        <taxon>Rotifera</taxon>
        <taxon>Eurotatoria</taxon>
        <taxon>Bdelloidea</taxon>
        <taxon>Philodinida</taxon>
        <taxon>Philodinidae</taxon>
        <taxon>Didymodactylos</taxon>
    </lineage>
</organism>
<dbReference type="EMBL" id="CAJOBC010021297">
    <property type="protein sequence ID" value="CAF4050484.1"/>
    <property type="molecule type" value="Genomic_DNA"/>
</dbReference>
<dbReference type="OrthoDB" id="10067596at2759"/>
<dbReference type="Proteomes" id="UP000682733">
    <property type="component" value="Unassembled WGS sequence"/>
</dbReference>
<evidence type="ECO:0000313" key="1">
    <source>
        <dbReference type="EMBL" id="CAF1233891.1"/>
    </source>
</evidence>
<dbReference type="EMBL" id="CAJNOK010015880">
    <property type="protein sequence ID" value="CAF1233891.1"/>
    <property type="molecule type" value="Genomic_DNA"/>
</dbReference>
<protein>
    <submittedName>
        <fullName evidence="2">Uncharacterized protein</fullName>
    </submittedName>
</protein>
<reference evidence="2" key="1">
    <citation type="submission" date="2021-02" db="EMBL/GenBank/DDBJ databases">
        <authorList>
            <person name="Nowell W R."/>
        </authorList>
    </citation>
    <scope>NUCLEOTIDE SEQUENCE</scope>
</reference>
<evidence type="ECO:0000313" key="3">
    <source>
        <dbReference type="EMBL" id="CAF4042053.1"/>
    </source>
</evidence>
<dbReference type="Proteomes" id="UP000677228">
    <property type="component" value="Unassembled WGS sequence"/>
</dbReference>
<evidence type="ECO:0000313" key="2">
    <source>
        <dbReference type="EMBL" id="CAF1266752.1"/>
    </source>
</evidence>
<dbReference type="Proteomes" id="UP000681722">
    <property type="component" value="Unassembled WGS sequence"/>
</dbReference>
<proteinExistence type="predicted"/>
<evidence type="ECO:0000313" key="5">
    <source>
        <dbReference type="Proteomes" id="UP000663829"/>
    </source>
</evidence>
<name>A0A815B8I5_9BILA</name>
<dbReference type="EMBL" id="CAJNOQ010011018">
    <property type="protein sequence ID" value="CAF1266752.1"/>
    <property type="molecule type" value="Genomic_DNA"/>
</dbReference>
<dbReference type="AlphaFoldDB" id="A0A815B8I5"/>
<gene>
    <name evidence="2" type="ORF">GPM918_LOCUS26879</name>
    <name evidence="1" type="ORF">OVA965_LOCUS25513</name>
    <name evidence="4" type="ORF">SRO942_LOCUS27107</name>
    <name evidence="3" type="ORF">TMI583_LOCUS26245</name>
</gene>
<dbReference type="EMBL" id="CAJOBA010037428">
    <property type="protein sequence ID" value="CAF4042053.1"/>
    <property type="molecule type" value="Genomic_DNA"/>
</dbReference>
<evidence type="ECO:0000313" key="4">
    <source>
        <dbReference type="EMBL" id="CAF4050484.1"/>
    </source>
</evidence>
<dbReference type="Proteomes" id="UP000663829">
    <property type="component" value="Unassembled WGS sequence"/>
</dbReference>